<evidence type="ECO:0000256" key="5">
    <source>
        <dbReference type="ARBA" id="ARBA00022729"/>
    </source>
</evidence>
<dbReference type="InterPro" id="IPR002902">
    <property type="entry name" value="GNK2"/>
</dbReference>
<evidence type="ECO:0000256" key="10">
    <source>
        <dbReference type="ARBA" id="ARBA00022989"/>
    </source>
</evidence>
<evidence type="ECO:0000259" key="18">
    <source>
        <dbReference type="PROSITE" id="PS51473"/>
    </source>
</evidence>
<evidence type="ECO:0000256" key="13">
    <source>
        <dbReference type="ARBA" id="ARBA00023180"/>
    </source>
</evidence>
<dbReference type="SUPFAM" id="SSF56112">
    <property type="entry name" value="Protein kinase-like (PK-like)"/>
    <property type="match status" value="1"/>
</dbReference>
<evidence type="ECO:0000256" key="11">
    <source>
        <dbReference type="ARBA" id="ARBA00023136"/>
    </source>
</evidence>
<dbReference type="InterPro" id="IPR001245">
    <property type="entry name" value="Ser-Thr/Tyr_kinase_cat_dom"/>
</dbReference>
<keyword evidence="8" id="KW-0418">Kinase</keyword>
<dbReference type="Gene3D" id="3.30.200.20">
    <property type="entry name" value="Phosphorylase Kinase, domain 1"/>
    <property type="match status" value="1"/>
</dbReference>
<keyword evidence="13" id="KW-0325">Glycoprotein</keyword>
<gene>
    <name evidence="19" type="ORF">VitviT2T_014524</name>
</gene>
<dbReference type="PROSITE" id="PS00108">
    <property type="entry name" value="PROTEIN_KINASE_ST"/>
    <property type="match status" value="1"/>
</dbReference>
<dbReference type="InterPro" id="IPR017441">
    <property type="entry name" value="Protein_kinase_ATP_BS"/>
</dbReference>
<dbReference type="CDD" id="cd14066">
    <property type="entry name" value="STKc_IRAK"/>
    <property type="match status" value="1"/>
</dbReference>
<dbReference type="PROSITE" id="PS50011">
    <property type="entry name" value="PROTEIN_KINASE_DOM"/>
    <property type="match status" value="1"/>
</dbReference>
<evidence type="ECO:0008006" key="21">
    <source>
        <dbReference type="Google" id="ProtNLM"/>
    </source>
</evidence>
<dbReference type="Proteomes" id="UP001227230">
    <property type="component" value="Chromosome 10"/>
</dbReference>
<dbReference type="Gene3D" id="1.10.510.10">
    <property type="entry name" value="Transferase(Phosphotransferase) domain 1"/>
    <property type="match status" value="1"/>
</dbReference>
<keyword evidence="20" id="KW-1185">Reference proteome</keyword>
<feature type="domain" description="Protein kinase" evidence="17">
    <location>
        <begin position="345"/>
        <end position="631"/>
    </location>
</feature>
<reference evidence="19 20" key="1">
    <citation type="journal article" date="2023" name="Hortic Res">
        <title>The complete reference genome for grapevine (Vitis vinifera L.) genetics and breeding.</title>
        <authorList>
            <person name="Shi X."/>
            <person name="Cao S."/>
            <person name="Wang X."/>
            <person name="Huang S."/>
            <person name="Wang Y."/>
            <person name="Liu Z."/>
            <person name="Liu W."/>
            <person name="Leng X."/>
            <person name="Peng Y."/>
            <person name="Wang N."/>
            <person name="Wang Y."/>
            <person name="Ma Z."/>
            <person name="Xu X."/>
            <person name="Zhang F."/>
            <person name="Xue H."/>
            <person name="Zhong H."/>
            <person name="Wang Y."/>
            <person name="Zhang K."/>
            <person name="Velt A."/>
            <person name="Avia K."/>
            <person name="Holtgrawe D."/>
            <person name="Grimplet J."/>
            <person name="Matus J.T."/>
            <person name="Ware D."/>
            <person name="Wu X."/>
            <person name="Wang H."/>
            <person name="Liu C."/>
            <person name="Fang Y."/>
            <person name="Rustenholz C."/>
            <person name="Cheng Z."/>
            <person name="Xiao H."/>
            <person name="Zhou Y."/>
        </authorList>
    </citation>
    <scope>NUCLEOTIDE SEQUENCE [LARGE SCALE GENOMIC DNA]</scope>
    <source>
        <strain evidence="20">cv. Pinot noir / PN40024</strain>
        <tissue evidence="19">Leaf</tissue>
    </source>
</reference>
<evidence type="ECO:0000256" key="4">
    <source>
        <dbReference type="ARBA" id="ARBA00022692"/>
    </source>
</evidence>
<keyword evidence="11 15" id="KW-0472">Membrane</keyword>
<dbReference type="InterPro" id="IPR038408">
    <property type="entry name" value="GNK2_sf"/>
</dbReference>
<keyword evidence="9 14" id="KW-0067">ATP-binding</keyword>
<organism evidence="19 20">
    <name type="scientific">Vitis vinifera</name>
    <name type="common">Grape</name>
    <dbReference type="NCBI Taxonomy" id="29760"/>
    <lineage>
        <taxon>Eukaryota</taxon>
        <taxon>Viridiplantae</taxon>
        <taxon>Streptophyta</taxon>
        <taxon>Embryophyta</taxon>
        <taxon>Tracheophyta</taxon>
        <taxon>Spermatophyta</taxon>
        <taxon>Magnoliopsida</taxon>
        <taxon>eudicotyledons</taxon>
        <taxon>Gunneridae</taxon>
        <taxon>Pentapetalae</taxon>
        <taxon>rosids</taxon>
        <taxon>Vitales</taxon>
        <taxon>Vitaceae</taxon>
        <taxon>Viteae</taxon>
        <taxon>Vitis</taxon>
    </lineage>
</organism>
<dbReference type="PROSITE" id="PS51473">
    <property type="entry name" value="GNK2"/>
    <property type="match status" value="2"/>
</dbReference>
<dbReference type="PROSITE" id="PS00107">
    <property type="entry name" value="PROTEIN_KINASE_ATP"/>
    <property type="match status" value="1"/>
</dbReference>
<dbReference type="InterPro" id="IPR000719">
    <property type="entry name" value="Prot_kinase_dom"/>
</dbReference>
<dbReference type="Pfam" id="PF01657">
    <property type="entry name" value="Stress-antifung"/>
    <property type="match status" value="2"/>
</dbReference>
<feature type="domain" description="Gnk2-homologous" evidence="18">
    <location>
        <begin position="36"/>
        <end position="137"/>
    </location>
</feature>
<comment type="subcellular location">
    <subcellularLocation>
        <location evidence="1">Membrane</location>
        <topology evidence="1">Single-pass membrane protein</topology>
    </subcellularLocation>
</comment>
<dbReference type="PANTHER" id="PTHR27002:SF123">
    <property type="entry name" value="CYSTEINE-RICH RECEPTOR-LIKE PROTEIN KINASE 45"/>
    <property type="match status" value="1"/>
</dbReference>
<evidence type="ECO:0000256" key="6">
    <source>
        <dbReference type="ARBA" id="ARBA00022737"/>
    </source>
</evidence>
<keyword evidence="6" id="KW-0677">Repeat</keyword>
<dbReference type="EMBL" id="CP126657">
    <property type="protein sequence ID" value="WJZ95784.1"/>
    <property type="molecule type" value="Genomic_DNA"/>
</dbReference>
<name>A0ABY9CMM8_VITVI</name>
<keyword evidence="7 14" id="KW-0547">Nucleotide-binding</keyword>
<evidence type="ECO:0000313" key="20">
    <source>
        <dbReference type="Proteomes" id="UP001227230"/>
    </source>
</evidence>
<evidence type="ECO:0000256" key="15">
    <source>
        <dbReference type="SAM" id="Phobius"/>
    </source>
</evidence>
<keyword evidence="12" id="KW-0675">Receptor</keyword>
<evidence type="ECO:0000259" key="17">
    <source>
        <dbReference type="PROSITE" id="PS50011"/>
    </source>
</evidence>
<dbReference type="Gene3D" id="3.30.430.20">
    <property type="entry name" value="Gnk2 domain, C-X8-C-X2-C motif"/>
    <property type="match status" value="2"/>
</dbReference>
<dbReference type="SMART" id="SM00220">
    <property type="entry name" value="S_TKc"/>
    <property type="match status" value="1"/>
</dbReference>
<evidence type="ECO:0000256" key="7">
    <source>
        <dbReference type="ARBA" id="ARBA00022741"/>
    </source>
</evidence>
<protein>
    <recommendedName>
        <fullName evidence="21">Cysteine-rich receptor-like protein kinase 10</fullName>
    </recommendedName>
</protein>
<dbReference type="CDD" id="cd23509">
    <property type="entry name" value="Gnk2-like"/>
    <property type="match status" value="2"/>
</dbReference>
<evidence type="ECO:0000256" key="14">
    <source>
        <dbReference type="PROSITE-ProRule" id="PRU10141"/>
    </source>
</evidence>
<feature type="binding site" evidence="14">
    <location>
        <position position="373"/>
    </location>
    <ligand>
        <name>ATP</name>
        <dbReference type="ChEBI" id="CHEBI:30616"/>
    </ligand>
</feature>
<dbReference type="Pfam" id="PF07714">
    <property type="entry name" value="PK_Tyr_Ser-Thr"/>
    <property type="match status" value="1"/>
</dbReference>
<dbReference type="InterPro" id="IPR011009">
    <property type="entry name" value="Kinase-like_dom_sf"/>
</dbReference>
<feature type="domain" description="Gnk2-homologous" evidence="18">
    <location>
        <begin position="145"/>
        <end position="252"/>
    </location>
</feature>
<evidence type="ECO:0000313" key="19">
    <source>
        <dbReference type="EMBL" id="WJZ95784.1"/>
    </source>
</evidence>
<evidence type="ECO:0000256" key="12">
    <source>
        <dbReference type="ARBA" id="ARBA00023170"/>
    </source>
</evidence>
<feature type="transmembrane region" description="Helical" evidence="15">
    <location>
        <begin position="265"/>
        <end position="289"/>
    </location>
</feature>
<dbReference type="InterPro" id="IPR008271">
    <property type="entry name" value="Ser/Thr_kinase_AS"/>
</dbReference>
<evidence type="ECO:0000256" key="1">
    <source>
        <dbReference type="ARBA" id="ARBA00004167"/>
    </source>
</evidence>
<evidence type="ECO:0000256" key="2">
    <source>
        <dbReference type="ARBA" id="ARBA00022527"/>
    </source>
</evidence>
<keyword evidence="4 15" id="KW-0812">Transmembrane</keyword>
<evidence type="ECO:0000256" key="16">
    <source>
        <dbReference type="SAM" id="SignalP"/>
    </source>
</evidence>
<feature type="chain" id="PRO_5046448422" description="Cysteine-rich receptor-like protein kinase 10" evidence="16">
    <location>
        <begin position="35"/>
        <end position="660"/>
    </location>
</feature>
<keyword evidence="3" id="KW-0808">Transferase</keyword>
<keyword evidence="5 16" id="KW-0732">Signal</keyword>
<feature type="signal peptide" evidence="16">
    <location>
        <begin position="1"/>
        <end position="34"/>
    </location>
</feature>
<dbReference type="PANTHER" id="PTHR27002">
    <property type="entry name" value="RECEPTOR-LIKE SERINE/THREONINE-PROTEIN KINASE SD1-8"/>
    <property type="match status" value="1"/>
</dbReference>
<proteinExistence type="predicted"/>
<evidence type="ECO:0000256" key="3">
    <source>
        <dbReference type="ARBA" id="ARBA00022679"/>
    </source>
</evidence>
<keyword evidence="2" id="KW-0723">Serine/threonine-protein kinase</keyword>
<sequence length="660" mass="73924">MTMCSQILKTDKELTFSHVFLLLPLLLLSTPAIAQPMYTFCDSGTGNYTSNSSFENNLKHLLQSLPSNTYLTCFNITSMGIDANRVSGRALCRGDVTDKVCWICLENASREIMKECKSQEAIIWYELCQVHYSYRILSGMDAYTGKYPLWNNQEKNVSDPLSFYEVLNDLMRNLTIKAAQGPSKLMFGTDQVKFSRSDTIYGLVQCTRDLTVDSCRKCLSSALGDLKACCYGRGGGTIFSRSCNMRYGLTRFYDTPSVKGEWKTWMIVLVICVPTFAAAVLVGSCVLYYRGRTGTQNDEEKSQRALLHNLATPTAAAITQEFNLLSSQELPFMELATIRAATNDFSESNKLGHGGFGTVYKGVLPNGKEIAVKRLSKKSWQGIEEFKNEIILIAKLQHRNLVRLLGCGTEGQEKLLIYEFMPNKSLDIFIFDADKRQQLNWEICHNIIDGIARGLLYLHEDSRLKIIHRDLKPNNVLLNHDMVAKISDFGMARIFGENQNAANTRRIVGTYGYMAPEYAMEGMFSMKSDVFSFGVILLEIISGKRNSGFHLTGHAHTLPAYAWKLWNEGKGLEFVHPLLTESCPTEVVLRCIHIGLLCVQENPADRLTMSSVVVLLESKSMALPEPKQPPFSVGIAIQFNQSPTTPLSVNELAVSSFLPR</sequence>
<evidence type="ECO:0000256" key="9">
    <source>
        <dbReference type="ARBA" id="ARBA00022840"/>
    </source>
</evidence>
<keyword evidence="10 15" id="KW-1133">Transmembrane helix</keyword>
<evidence type="ECO:0000256" key="8">
    <source>
        <dbReference type="ARBA" id="ARBA00022777"/>
    </source>
</evidence>
<accession>A0ABY9CMM8</accession>